<sequence>MLEKVSSGVVNFFAGRAIDNLVIIDSTAVIEGRFQQLIAEGGVPIVYGNHQGHGDGLALANVSGHLRDLTLQDGQYLLRGLAVILAKSMVSGHQSKELTGIYDLVIGACRQRGVVPVSVTREKDREKYGMSREKVAAEVIPLIRSLRKGYGMAFFPEGSVQGGRHPKGSGVEEIFGMQEPDNNNLIDFFKLMSRYGKPFFMPIGLHGSYRIMQSEEGDKPRLTSRGRRSLIAAALGIPIGVLRIKANLLMPFTEGEIAEEIGSEWMEDGTVFNRYAMMKLLPGIPDVAHGVFRD</sequence>
<name>A0A0G0KLL3_9BACT</name>
<accession>A0A0G0KLL3</accession>
<evidence type="ECO:0000313" key="1">
    <source>
        <dbReference type="EMBL" id="KKQ76375.1"/>
    </source>
</evidence>
<gene>
    <name evidence="1" type="ORF">US99_C0074G0002</name>
</gene>
<proteinExistence type="predicted"/>
<evidence type="ECO:0008006" key="3">
    <source>
        <dbReference type="Google" id="ProtNLM"/>
    </source>
</evidence>
<protein>
    <recommendedName>
        <fullName evidence="3">Phospholipid/glycerol acyltransferase domain-containing protein</fullName>
    </recommendedName>
</protein>
<reference evidence="1 2" key="1">
    <citation type="journal article" date="2015" name="Nature">
        <title>rRNA introns, odd ribosomes, and small enigmatic genomes across a large radiation of phyla.</title>
        <authorList>
            <person name="Brown C.T."/>
            <person name="Hug L.A."/>
            <person name="Thomas B.C."/>
            <person name="Sharon I."/>
            <person name="Castelle C.J."/>
            <person name="Singh A."/>
            <person name="Wilkins M.J."/>
            <person name="Williams K.H."/>
            <person name="Banfield J.F."/>
        </authorList>
    </citation>
    <scope>NUCLEOTIDE SEQUENCE [LARGE SCALE GENOMIC DNA]</scope>
</reference>
<organism evidence="1 2">
    <name type="scientific">Candidatus Daviesbacteria bacterium GW2011_GWF2_38_6</name>
    <dbReference type="NCBI Taxonomy" id="1618432"/>
    <lineage>
        <taxon>Bacteria</taxon>
        <taxon>Candidatus Daviesiibacteriota</taxon>
    </lineage>
</organism>
<comment type="caution">
    <text evidence="1">The sequence shown here is derived from an EMBL/GenBank/DDBJ whole genome shotgun (WGS) entry which is preliminary data.</text>
</comment>
<dbReference type="AlphaFoldDB" id="A0A0G0KLL3"/>
<dbReference type="Proteomes" id="UP000034324">
    <property type="component" value="Unassembled WGS sequence"/>
</dbReference>
<evidence type="ECO:0000313" key="2">
    <source>
        <dbReference type="Proteomes" id="UP000034324"/>
    </source>
</evidence>
<dbReference type="EMBL" id="LBVC01000074">
    <property type="protein sequence ID" value="KKQ76375.1"/>
    <property type="molecule type" value="Genomic_DNA"/>
</dbReference>